<comment type="caution">
    <text evidence="6">The sequence shown here is derived from an EMBL/GenBank/DDBJ whole genome shotgun (WGS) entry which is preliminary data.</text>
</comment>
<protein>
    <recommendedName>
        <fullName evidence="5">Intradiol ring-cleavage dioxygenases domain-containing protein</fullName>
    </recommendedName>
</protein>
<reference evidence="6" key="1">
    <citation type="journal article" date="2014" name="Int. J. Syst. Evol. Microbiol.">
        <title>Complete genome sequence of Corynebacterium casei LMG S-19264T (=DSM 44701T), isolated from a smear-ripened cheese.</title>
        <authorList>
            <consortium name="US DOE Joint Genome Institute (JGI-PGF)"/>
            <person name="Walter F."/>
            <person name="Albersmeier A."/>
            <person name="Kalinowski J."/>
            <person name="Ruckert C."/>
        </authorList>
    </citation>
    <scope>NUCLEOTIDE SEQUENCE</scope>
    <source>
        <strain evidence="6">JCM 12862</strain>
    </source>
</reference>
<evidence type="ECO:0000256" key="2">
    <source>
        <dbReference type="ARBA" id="ARBA00022964"/>
    </source>
</evidence>
<keyword evidence="4" id="KW-0732">Signal</keyword>
<gene>
    <name evidence="6" type="ORF">GCM10007962_24860</name>
</gene>
<dbReference type="PANTHER" id="PTHR33711">
    <property type="entry name" value="DIOXYGENASE, PUTATIVE (AFU_ORTHOLOGUE AFUA_2G02910)-RELATED"/>
    <property type="match status" value="1"/>
</dbReference>
<keyword evidence="3" id="KW-0560">Oxidoreductase</keyword>
<dbReference type="SUPFAM" id="SSF49482">
    <property type="entry name" value="Aromatic compound dioxygenase"/>
    <property type="match status" value="1"/>
</dbReference>
<dbReference type="GO" id="GO:0008199">
    <property type="term" value="F:ferric iron binding"/>
    <property type="evidence" value="ECO:0007669"/>
    <property type="project" value="InterPro"/>
</dbReference>
<dbReference type="PANTHER" id="PTHR33711:SF10">
    <property type="entry name" value="INTRADIOL RING-CLEAVAGE DIOXYGENASES DOMAIN-CONTAINING PROTEIN"/>
    <property type="match status" value="1"/>
</dbReference>
<comment type="similarity">
    <text evidence="1">Belongs to the intradiol ring-cleavage dioxygenase family.</text>
</comment>
<proteinExistence type="inferred from homology"/>
<dbReference type="Proteomes" id="UP000612329">
    <property type="component" value="Unassembled WGS sequence"/>
</dbReference>
<name>A0A8J3BS23_9FLAO</name>
<evidence type="ECO:0000313" key="7">
    <source>
        <dbReference type="Proteomes" id="UP000612329"/>
    </source>
</evidence>
<evidence type="ECO:0000313" key="6">
    <source>
        <dbReference type="EMBL" id="GGK29641.1"/>
    </source>
</evidence>
<accession>A0A8J3BS23</accession>
<feature type="signal peptide" evidence="4">
    <location>
        <begin position="1"/>
        <end position="22"/>
    </location>
</feature>
<dbReference type="GO" id="GO:0016702">
    <property type="term" value="F:oxidoreductase activity, acting on single donors with incorporation of molecular oxygen, incorporation of two atoms of oxygen"/>
    <property type="evidence" value="ECO:0007669"/>
    <property type="project" value="InterPro"/>
</dbReference>
<dbReference type="InterPro" id="IPR015889">
    <property type="entry name" value="Intradiol_dOase_core"/>
</dbReference>
<evidence type="ECO:0000256" key="4">
    <source>
        <dbReference type="SAM" id="SignalP"/>
    </source>
</evidence>
<feature type="chain" id="PRO_5035178433" description="Intradiol ring-cleavage dioxygenases domain-containing protein" evidence="4">
    <location>
        <begin position="23"/>
        <end position="209"/>
    </location>
</feature>
<feature type="domain" description="Intradiol ring-cleavage dioxygenases" evidence="5">
    <location>
        <begin position="61"/>
        <end position="137"/>
    </location>
</feature>
<evidence type="ECO:0000259" key="5">
    <source>
        <dbReference type="Pfam" id="PF00775"/>
    </source>
</evidence>
<dbReference type="InterPro" id="IPR050770">
    <property type="entry name" value="Intradiol_RC_Dioxygenase"/>
</dbReference>
<dbReference type="AlphaFoldDB" id="A0A8J3BS23"/>
<evidence type="ECO:0000256" key="1">
    <source>
        <dbReference type="ARBA" id="ARBA00007825"/>
    </source>
</evidence>
<dbReference type="Gene3D" id="2.60.130.10">
    <property type="entry name" value="Aromatic compound dioxygenase"/>
    <property type="match status" value="1"/>
</dbReference>
<dbReference type="Pfam" id="PF00775">
    <property type="entry name" value="Dioxygenase_C"/>
    <property type="match status" value="1"/>
</dbReference>
<dbReference type="EMBL" id="BMNR01000005">
    <property type="protein sequence ID" value="GGK29641.1"/>
    <property type="molecule type" value="Genomic_DNA"/>
</dbReference>
<dbReference type="InterPro" id="IPR000627">
    <property type="entry name" value="Intradiol_dOase_C"/>
</dbReference>
<keyword evidence="7" id="KW-1185">Reference proteome</keyword>
<keyword evidence="2" id="KW-0223">Dioxygenase</keyword>
<sequence length="209" mass="24166">MKNLVTLFSLVCLISSNTILLAQETADASETIPFNYKKRSPIYDYSESQLNNVDTIPDFASKPNKLKISGTIFEPDGVTPASDVILYIYQPDENGNYEMKRDDLRKRYVYHRGWIKTDTDGHYTFYTFMPGKYMHTKELKQIHRIIKQPGKPEYELNAFFFNDDPLIPDLTLACRAKAVQSMLRLEQQKDGMYVATKDIVLTENSPEEQ</sequence>
<organism evidence="6 7">
    <name type="scientific">Yeosuana aromativorans</name>
    <dbReference type="NCBI Taxonomy" id="288019"/>
    <lineage>
        <taxon>Bacteria</taxon>
        <taxon>Pseudomonadati</taxon>
        <taxon>Bacteroidota</taxon>
        <taxon>Flavobacteriia</taxon>
        <taxon>Flavobacteriales</taxon>
        <taxon>Flavobacteriaceae</taxon>
        <taxon>Yeosuana</taxon>
    </lineage>
</organism>
<evidence type="ECO:0000256" key="3">
    <source>
        <dbReference type="ARBA" id="ARBA00023002"/>
    </source>
</evidence>
<dbReference type="RefSeq" id="WP_188653592.1">
    <property type="nucleotide sequence ID" value="NZ_BMNR01000005.1"/>
</dbReference>
<reference evidence="6" key="2">
    <citation type="submission" date="2020-09" db="EMBL/GenBank/DDBJ databases">
        <authorList>
            <person name="Sun Q."/>
            <person name="Ohkuma M."/>
        </authorList>
    </citation>
    <scope>NUCLEOTIDE SEQUENCE</scope>
    <source>
        <strain evidence="6">JCM 12862</strain>
    </source>
</reference>